<reference evidence="1" key="1">
    <citation type="submission" date="2022-03" db="EMBL/GenBank/DDBJ databases">
        <authorList>
            <person name="Martin C."/>
        </authorList>
    </citation>
    <scope>NUCLEOTIDE SEQUENCE</scope>
</reference>
<dbReference type="Proteomes" id="UP000749559">
    <property type="component" value="Unassembled WGS sequence"/>
</dbReference>
<gene>
    <name evidence="1" type="ORF">OFUS_LOCUS5004</name>
</gene>
<dbReference type="AlphaFoldDB" id="A0A8S4NC04"/>
<feature type="non-terminal residue" evidence="1">
    <location>
        <position position="1"/>
    </location>
</feature>
<comment type="caution">
    <text evidence="1">The sequence shown here is derived from an EMBL/GenBank/DDBJ whole genome shotgun (WGS) entry which is preliminary data.</text>
</comment>
<evidence type="ECO:0000313" key="1">
    <source>
        <dbReference type="EMBL" id="CAH1778032.1"/>
    </source>
</evidence>
<dbReference type="EMBL" id="CAIIXF020000002">
    <property type="protein sequence ID" value="CAH1778032.1"/>
    <property type="molecule type" value="Genomic_DNA"/>
</dbReference>
<sequence>DLIIFSVAILHSGSHLGSLKINLVITISGKPNGFTFPHKMIVPFERTDFPLKENTSSIDVNRGKRHQNGVRQGGILKSHFLVITLPGKPLDGFTSNFHTYYMVRSSRAN</sequence>
<organism evidence="1 2">
    <name type="scientific">Owenia fusiformis</name>
    <name type="common">Polychaete worm</name>
    <dbReference type="NCBI Taxonomy" id="6347"/>
    <lineage>
        <taxon>Eukaryota</taxon>
        <taxon>Metazoa</taxon>
        <taxon>Spiralia</taxon>
        <taxon>Lophotrochozoa</taxon>
        <taxon>Annelida</taxon>
        <taxon>Polychaeta</taxon>
        <taxon>Sedentaria</taxon>
        <taxon>Canalipalpata</taxon>
        <taxon>Sabellida</taxon>
        <taxon>Oweniida</taxon>
        <taxon>Oweniidae</taxon>
        <taxon>Owenia</taxon>
    </lineage>
</organism>
<keyword evidence="2" id="KW-1185">Reference proteome</keyword>
<proteinExistence type="predicted"/>
<evidence type="ECO:0000313" key="2">
    <source>
        <dbReference type="Proteomes" id="UP000749559"/>
    </source>
</evidence>
<name>A0A8S4NC04_OWEFU</name>
<protein>
    <submittedName>
        <fullName evidence="1">Uncharacterized protein</fullName>
    </submittedName>
</protein>
<accession>A0A8S4NC04</accession>